<dbReference type="Pfam" id="PF02535">
    <property type="entry name" value="Zip"/>
    <property type="match status" value="1"/>
</dbReference>
<reference evidence="17" key="1">
    <citation type="submission" date="2025-08" db="UniProtKB">
        <authorList>
            <consortium name="RefSeq"/>
        </authorList>
    </citation>
    <scope>IDENTIFICATION</scope>
    <source>
        <tissue evidence="17">Testes</tissue>
    </source>
</reference>
<keyword evidence="5" id="KW-0862">Zinc</keyword>
<keyword evidence="8" id="KW-0406">Ion transport</keyword>
<evidence type="ECO:0000256" key="10">
    <source>
        <dbReference type="ARBA" id="ARBA00036307"/>
    </source>
</evidence>
<evidence type="ECO:0000313" key="16">
    <source>
        <dbReference type="Proteomes" id="UP000694865"/>
    </source>
</evidence>
<evidence type="ECO:0000256" key="7">
    <source>
        <dbReference type="ARBA" id="ARBA00022989"/>
    </source>
</evidence>
<comment type="subcellular location">
    <subcellularLocation>
        <location evidence="1">Apical cell membrane</location>
        <topology evidence="1">Multi-pass membrane protein</topology>
    </subcellularLocation>
</comment>
<feature type="compositionally biased region" description="Basic residues" evidence="14">
    <location>
        <begin position="165"/>
        <end position="174"/>
    </location>
</feature>
<evidence type="ECO:0000313" key="17">
    <source>
        <dbReference type="RefSeq" id="XP_002735524.1"/>
    </source>
</evidence>
<evidence type="ECO:0000256" key="13">
    <source>
        <dbReference type="ARBA" id="ARBA00042778"/>
    </source>
</evidence>
<evidence type="ECO:0000256" key="1">
    <source>
        <dbReference type="ARBA" id="ARBA00004424"/>
    </source>
</evidence>
<keyword evidence="7 15" id="KW-1133">Transmembrane helix</keyword>
<name>A0ABM0GR71_SACKO</name>
<evidence type="ECO:0000256" key="6">
    <source>
        <dbReference type="ARBA" id="ARBA00022906"/>
    </source>
</evidence>
<feature type="transmembrane region" description="Helical" evidence="15">
    <location>
        <begin position="320"/>
        <end position="339"/>
    </location>
</feature>
<keyword evidence="3" id="KW-1003">Cell membrane</keyword>
<dbReference type="RefSeq" id="XP_002735524.1">
    <property type="nucleotide sequence ID" value="XM_002735478.1"/>
</dbReference>
<comment type="catalytic activity">
    <reaction evidence="10">
        <text>Zn(2+)(in) = Zn(2+)(out)</text>
        <dbReference type="Rhea" id="RHEA:29351"/>
        <dbReference type="ChEBI" id="CHEBI:29105"/>
    </reaction>
    <physiologicalReaction direction="left-to-right" evidence="10">
        <dbReference type="Rhea" id="RHEA:29352"/>
    </physiologicalReaction>
</comment>
<protein>
    <recommendedName>
        <fullName evidence="11">Zinc transporter ZIP3</fullName>
    </recommendedName>
    <alternativeName>
        <fullName evidence="13">Solute carrier family 39 member 3</fullName>
    </alternativeName>
    <alternativeName>
        <fullName evidence="12">Zrt- and Irt-like protein 3</fullName>
    </alternativeName>
</protein>
<dbReference type="Proteomes" id="UP000694865">
    <property type="component" value="Unplaced"/>
</dbReference>
<gene>
    <name evidence="17" type="primary">LOC100372122</name>
</gene>
<sequence>MKLLILRILFGIGIFAGTLLFGLLPLKIIRKQDDDIKPGSIRSHRIMALLNCFSGGVFLGTCFLALLPAARMKLTDLLGQEGVTLSYPVSEVFLMIGFIFILMVEQVVLTCQKRDCCMPSFRENTLELAMVNMGSPEAMRRLVDDSSESEDMKELGDSHQTINRKPNHKMNGGRHHHDNKELGHTHLDLDNTGPMRAIILLLALSVHSLLEGMAFGLQEDTPRIINLFIAIIIHESLASLAFGVSLVRTPRSTRAVFFFVLLFCIMLPVGIGIGITIETAPGLTAQFISAFLQSFAAGTFVYVSFFEILMHEFEPDSDRILKVIFLIVGVSTIAALQLMD</sequence>
<keyword evidence="16" id="KW-1185">Reference proteome</keyword>
<dbReference type="PANTHER" id="PTHR11040:SF221">
    <property type="entry name" value="ZINC TRANSPORTER ZIP3"/>
    <property type="match status" value="1"/>
</dbReference>
<dbReference type="PANTHER" id="PTHR11040">
    <property type="entry name" value="ZINC/IRON TRANSPORTER"/>
    <property type="match status" value="1"/>
</dbReference>
<feature type="transmembrane region" description="Helical" evidence="15">
    <location>
        <begin position="283"/>
        <end position="308"/>
    </location>
</feature>
<evidence type="ECO:0000256" key="11">
    <source>
        <dbReference type="ARBA" id="ARBA00039395"/>
    </source>
</evidence>
<feature type="transmembrane region" description="Helical" evidence="15">
    <location>
        <begin position="87"/>
        <end position="104"/>
    </location>
</feature>
<proteinExistence type="predicted"/>
<keyword evidence="9 15" id="KW-0472">Membrane</keyword>
<feature type="compositionally biased region" description="Basic and acidic residues" evidence="14">
    <location>
        <begin position="145"/>
        <end position="157"/>
    </location>
</feature>
<evidence type="ECO:0000256" key="8">
    <source>
        <dbReference type="ARBA" id="ARBA00023065"/>
    </source>
</evidence>
<feature type="region of interest" description="Disordered" evidence="14">
    <location>
        <begin position="145"/>
        <end position="174"/>
    </location>
</feature>
<feature type="transmembrane region" description="Helical" evidence="15">
    <location>
        <begin position="6"/>
        <end position="26"/>
    </location>
</feature>
<organism evidence="16 17">
    <name type="scientific">Saccoglossus kowalevskii</name>
    <name type="common">Acorn worm</name>
    <dbReference type="NCBI Taxonomy" id="10224"/>
    <lineage>
        <taxon>Eukaryota</taxon>
        <taxon>Metazoa</taxon>
        <taxon>Hemichordata</taxon>
        <taxon>Enteropneusta</taxon>
        <taxon>Harrimaniidae</taxon>
        <taxon>Saccoglossus</taxon>
    </lineage>
</organism>
<evidence type="ECO:0000256" key="15">
    <source>
        <dbReference type="SAM" id="Phobius"/>
    </source>
</evidence>
<feature type="transmembrane region" description="Helical" evidence="15">
    <location>
        <begin position="197"/>
        <end position="218"/>
    </location>
</feature>
<dbReference type="InterPro" id="IPR003689">
    <property type="entry name" value="ZIP"/>
</dbReference>
<evidence type="ECO:0000256" key="9">
    <source>
        <dbReference type="ARBA" id="ARBA00023136"/>
    </source>
</evidence>
<keyword evidence="6" id="KW-0864">Zinc transport</keyword>
<dbReference type="GeneID" id="100372122"/>
<feature type="transmembrane region" description="Helical" evidence="15">
    <location>
        <begin position="224"/>
        <end position="244"/>
    </location>
</feature>
<evidence type="ECO:0000256" key="2">
    <source>
        <dbReference type="ARBA" id="ARBA00022448"/>
    </source>
</evidence>
<keyword evidence="2" id="KW-0813">Transport</keyword>
<evidence type="ECO:0000256" key="14">
    <source>
        <dbReference type="SAM" id="MobiDB-lite"/>
    </source>
</evidence>
<accession>A0ABM0GR71</accession>
<keyword evidence="4 15" id="KW-0812">Transmembrane</keyword>
<evidence type="ECO:0000256" key="3">
    <source>
        <dbReference type="ARBA" id="ARBA00022475"/>
    </source>
</evidence>
<evidence type="ECO:0000256" key="12">
    <source>
        <dbReference type="ARBA" id="ARBA00041702"/>
    </source>
</evidence>
<evidence type="ECO:0000256" key="5">
    <source>
        <dbReference type="ARBA" id="ARBA00022833"/>
    </source>
</evidence>
<feature type="transmembrane region" description="Helical" evidence="15">
    <location>
        <begin position="256"/>
        <end position="277"/>
    </location>
</feature>
<feature type="transmembrane region" description="Helical" evidence="15">
    <location>
        <begin position="46"/>
        <end position="67"/>
    </location>
</feature>
<evidence type="ECO:0000256" key="4">
    <source>
        <dbReference type="ARBA" id="ARBA00022692"/>
    </source>
</evidence>